<evidence type="ECO:0000256" key="1">
    <source>
        <dbReference type="ARBA" id="ARBA00006226"/>
    </source>
</evidence>
<dbReference type="Gene3D" id="3.30.2310.20">
    <property type="entry name" value="RelE-like"/>
    <property type="match status" value="1"/>
</dbReference>
<reference evidence="4" key="1">
    <citation type="journal article" date="2014" name="Int. J. Syst. Evol. Microbiol.">
        <title>Complete genome sequence of Corynebacterium casei LMG S-19264T (=DSM 44701T), isolated from a smear-ripened cheese.</title>
        <authorList>
            <consortium name="US DOE Joint Genome Institute (JGI-PGF)"/>
            <person name="Walter F."/>
            <person name="Albersmeier A."/>
            <person name="Kalinowski J."/>
            <person name="Ruckert C."/>
        </authorList>
    </citation>
    <scope>NUCLEOTIDE SEQUENCE</scope>
    <source>
        <strain evidence="4">NBRC 108769</strain>
    </source>
</reference>
<dbReference type="Proteomes" id="UP001156666">
    <property type="component" value="Unassembled WGS sequence"/>
</dbReference>
<gene>
    <name evidence="4" type="ORF">GCM10007940_37180</name>
</gene>
<dbReference type="InterPro" id="IPR028344">
    <property type="entry name" value="ParE1/4"/>
</dbReference>
<protein>
    <recommendedName>
        <fullName evidence="3">Toxin</fullName>
    </recommendedName>
</protein>
<comment type="caution">
    <text evidence="4">The sequence shown here is derived from an EMBL/GenBank/DDBJ whole genome shotgun (WGS) entry which is preliminary data.</text>
</comment>
<accession>A0AA37SSD1</accession>
<keyword evidence="2" id="KW-1277">Toxin-antitoxin system</keyword>
<reference evidence="4" key="2">
    <citation type="submission" date="2023-01" db="EMBL/GenBank/DDBJ databases">
        <title>Draft genome sequence of Portibacter lacus strain NBRC 108769.</title>
        <authorList>
            <person name="Sun Q."/>
            <person name="Mori K."/>
        </authorList>
    </citation>
    <scope>NUCLEOTIDE SEQUENCE</scope>
    <source>
        <strain evidence="4">NBRC 108769</strain>
    </source>
</reference>
<proteinExistence type="inferred from homology"/>
<evidence type="ECO:0000256" key="3">
    <source>
        <dbReference type="PIRNR" id="PIRNR029218"/>
    </source>
</evidence>
<organism evidence="4 5">
    <name type="scientific">Portibacter lacus</name>
    <dbReference type="NCBI Taxonomy" id="1099794"/>
    <lineage>
        <taxon>Bacteria</taxon>
        <taxon>Pseudomonadati</taxon>
        <taxon>Bacteroidota</taxon>
        <taxon>Saprospiria</taxon>
        <taxon>Saprospirales</taxon>
        <taxon>Haliscomenobacteraceae</taxon>
        <taxon>Portibacter</taxon>
    </lineage>
</organism>
<name>A0AA37SSD1_9BACT</name>
<sequence>MAKYVLTKRAVKDLTDIWNYTFDNWSEKQADKYYNEILAECDVLAENPEKGKAYFKLIEDLRGAKINKHIIFYRKLERPLMEIVRVLHERMDLKSKLNR</sequence>
<dbReference type="AlphaFoldDB" id="A0AA37SSD1"/>
<dbReference type="InterPro" id="IPR035093">
    <property type="entry name" value="RelE/ParE_toxin_dom_sf"/>
</dbReference>
<evidence type="ECO:0000313" key="5">
    <source>
        <dbReference type="Proteomes" id="UP001156666"/>
    </source>
</evidence>
<evidence type="ECO:0000256" key="2">
    <source>
        <dbReference type="ARBA" id="ARBA00022649"/>
    </source>
</evidence>
<dbReference type="PANTHER" id="PTHR33755">
    <property type="entry name" value="TOXIN PARE1-RELATED"/>
    <property type="match status" value="1"/>
</dbReference>
<dbReference type="RefSeq" id="WP_235292252.1">
    <property type="nucleotide sequence ID" value="NZ_BSOH01000027.1"/>
</dbReference>
<dbReference type="InterPro" id="IPR051803">
    <property type="entry name" value="TA_system_RelE-like_toxin"/>
</dbReference>
<dbReference type="EMBL" id="BSOH01000027">
    <property type="protein sequence ID" value="GLR19102.1"/>
    <property type="molecule type" value="Genomic_DNA"/>
</dbReference>
<evidence type="ECO:0000313" key="4">
    <source>
        <dbReference type="EMBL" id="GLR19102.1"/>
    </source>
</evidence>
<keyword evidence="5" id="KW-1185">Reference proteome</keyword>
<dbReference type="Pfam" id="PF05016">
    <property type="entry name" value="ParE_toxin"/>
    <property type="match status" value="1"/>
</dbReference>
<dbReference type="PANTHER" id="PTHR33755:SF9">
    <property type="entry name" value="TOXIN PARE1"/>
    <property type="match status" value="1"/>
</dbReference>
<comment type="similarity">
    <text evidence="1 3">Belongs to the RelE toxin family.</text>
</comment>
<dbReference type="PIRSF" id="PIRSF029218">
    <property type="entry name" value="ParE"/>
    <property type="match status" value="1"/>
</dbReference>
<dbReference type="InterPro" id="IPR007712">
    <property type="entry name" value="RelE/ParE_toxin"/>
</dbReference>